<evidence type="ECO:0000313" key="2">
    <source>
        <dbReference type="Proteomes" id="UP000014071"/>
    </source>
</evidence>
<keyword evidence="2" id="KW-1185">Reference proteome</keyword>
<proteinExistence type="predicted"/>
<accession>R9P9Z4</accession>
<dbReference type="EMBL" id="DF238786">
    <property type="protein sequence ID" value="GAC94880.1"/>
    <property type="molecule type" value="Genomic_DNA"/>
</dbReference>
<organism evidence="1 2">
    <name type="scientific">Pseudozyma hubeiensis (strain SY62)</name>
    <name type="common">Yeast</name>
    <dbReference type="NCBI Taxonomy" id="1305764"/>
    <lineage>
        <taxon>Eukaryota</taxon>
        <taxon>Fungi</taxon>
        <taxon>Dikarya</taxon>
        <taxon>Basidiomycota</taxon>
        <taxon>Ustilaginomycotina</taxon>
        <taxon>Ustilaginomycetes</taxon>
        <taxon>Ustilaginales</taxon>
        <taxon>Ustilaginaceae</taxon>
        <taxon>Pseudozyma</taxon>
    </lineage>
</organism>
<dbReference type="eggNOG" id="ENOG502R2VG">
    <property type="taxonomic scope" value="Eukaryota"/>
</dbReference>
<gene>
    <name evidence="1" type="ORF">PHSY_002453</name>
</gene>
<reference evidence="2" key="1">
    <citation type="journal article" date="2013" name="Genome Announc.">
        <title>Draft genome sequence of the basidiomycetous yeast-like fungus Pseudozyma hubeiensis SY62, which produces an abundant amount of the biosurfactant mannosylerythritol lipids.</title>
        <authorList>
            <person name="Konishi M."/>
            <person name="Hatada Y."/>
            <person name="Horiuchi J."/>
        </authorList>
    </citation>
    <scope>NUCLEOTIDE SEQUENCE [LARGE SCALE GENOMIC DNA]</scope>
    <source>
        <strain evidence="2">SY62</strain>
    </source>
</reference>
<dbReference type="HOGENOM" id="CLU_950517_0_0_1"/>
<protein>
    <submittedName>
        <fullName evidence="1">Uncharacterized protein</fullName>
    </submittedName>
</protein>
<dbReference type="AlphaFoldDB" id="R9P9Z4"/>
<name>R9P9Z4_PSEHS</name>
<sequence>MEDIMHLSSGHGGPSIRPLLTTLLLLEPSALTPSQLSSDLLMRQRMLGLPSTTPHAYDIEFSHSLDPSSDGEVTASQQNFVSRLSRPPFEFSIQCLDVAATARYFFALRSKARHDAANADVDPINLSEYDVWCSETWHNKPQDAIWLQVPGVRGAPEEPVLWMMLTEGDDGEWKLANLFALDGAEHRNLVVQLHRRTEGCNRMHRQSRKPQEEEEGGAEYINDANDFWGGFSDEGDQGRDVDEAAREGDVPNSMLDLHVAGGSQVPTTAQEAAIKDIIRGAYTLHRSARATESDRGSEEAFLALVRSAISTAGI</sequence>
<dbReference type="OrthoDB" id="2556020at2759"/>
<evidence type="ECO:0000313" key="1">
    <source>
        <dbReference type="EMBL" id="GAC94880.1"/>
    </source>
</evidence>
<dbReference type="GeneID" id="24107746"/>
<dbReference type="RefSeq" id="XP_012188467.1">
    <property type="nucleotide sequence ID" value="XM_012333077.1"/>
</dbReference>
<dbReference type="Proteomes" id="UP000014071">
    <property type="component" value="Unassembled WGS sequence"/>
</dbReference>